<dbReference type="OrthoDB" id="404042at2"/>
<reference evidence="6 7" key="1">
    <citation type="journal article" date="2013" name="Genome Biol. Evol.">
        <title>Comparison of metabolic capacities and inference of gene content evolution in mosquito-associated Spiroplasma diminutum and S. taiwanense.</title>
        <authorList>
            <person name="Lo W.S."/>
            <person name="Ku C."/>
            <person name="Chen L.L."/>
            <person name="Chang T.H."/>
            <person name="Kuo C.H."/>
        </authorList>
    </citation>
    <scope>NUCLEOTIDE SEQUENCE [LARGE SCALE GENOMIC DNA]</scope>
    <source>
        <strain evidence="6">CT-1</strain>
    </source>
</reference>
<organism evidence="6 7">
    <name type="scientific">Spiroplasma taiwanense CT-1</name>
    <dbReference type="NCBI Taxonomy" id="1276220"/>
    <lineage>
        <taxon>Bacteria</taxon>
        <taxon>Bacillati</taxon>
        <taxon>Mycoplasmatota</taxon>
        <taxon>Mollicutes</taxon>
        <taxon>Entomoplasmatales</taxon>
        <taxon>Spiroplasmataceae</taxon>
        <taxon>Spiroplasma</taxon>
    </lineage>
</organism>
<dbReference type="HOGENOM" id="CLU_066632_5_0_14"/>
<dbReference type="NCBIfam" id="TIGR00613">
    <property type="entry name" value="reco"/>
    <property type="match status" value="1"/>
</dbReference>
<dbReference type="GO" id="GO:0006310">
    <property type="term" value="P:DNA recombination"/>
    <property type="evidence" value="ECO:0007669"/>
    <property type="project" value="UniProtKB-UniRule"/>
</dbReference>
<evidence type="ECO:0000256" key="3">
    <source>
        <dbReference type="ARBA" id="ARBA00023204"/>
    </source>
</evidence>
<evidence type="ECO:0000256" key="1">
    <source>
        <dbReference type="ARBA" id="ARBA00022763"/>
    </source>
</evidence>
<accession>S5LXT9</accession>
<dbReference type="STRING" id="1276220.STAIW_v1c08230"/>
<evidence type="ECO:0000313" key="7">
    <source>
        <dbReference type="Proteomes" id="UP000014984"/>
    </source>
</evidence>
<protein>
    <recommendedName>
        <fullName evidence="4">DNA repair protein RecO</fullName>
    </recommendedName>
    <alternativeName>
        <fullName evidence="4">Recombination protein O</fullName>
    </alternativeName>
</protein>
<dbReference type="SUPFAM" id="SSF50249">
    <property type="entry name" value="Nucleic acid-binding proteins"/>
    <property type="match status" value="1"/>
</dbReference>
<dbReference type="PANTHER" id="PTHR33991">
    <property type="entry name" value="DNA REPAIR PROTEIN RECO"/>
    <property type="match status" value="1"/>
</dbReference>
<gene>
    <name evidence="4 6" type="primary">recO</name>
    <name evidence="6" type="ORF">STAIW_v1c08230</name>
</gene>
<name>S5LXT9_9MOLU</name>
<dbReference type="InterPro" id="IPR037278">
    <property type="entry name" value="ARFGAP/RecO"/>
</dbReference>
<dbReference type="SUPFAM" id="SSF57863">
    <property type="entry name" value="ArfGap/RecO-like zinc finger"/>
    <property type="match status" value="1"/>
</dbReference>
<dbReference type="PATRIC" id="fig|1276220.3.peg.840"/>
<keyword evidence="2 4" id="KW-0233">DNA recombination</keyword>
<keyword evidence="7" id="KW-1185">Reference proteome</keyword>
<evidence type="ECO:0000256" key="2">
    <source>
        <dbReference type="ARBA" id="ARBA00023172"/>
    </source>
</evidence>
<keyword evidence="1 4" id="KW-0227">DNA damage</keyword>
<dbReference type="Gene3D" id="2.40.50.140">
    <property type="entry name" value="Nucleic acid-binding proteins"/>
    <property type="match status" value="1"/>
</dbReference>
<evidence type="ECO:0000259" key="5">
    <source>
        <dbReference type="Pfam" id="PF11967"/>
    </source>
</evidence>
<sequence length="260" mass="30725">MGAIKINAIVISNVDYDDYAKIITVFSKEYGKLSFFAPGVNKSTSKNKYSIQTLSLSEFEIFKSKSEDKISKLKTGILKKEYFQISKNYRNYIYVSIMIKILEQIEQISNKKYKIFKMFCYVLENIEKNIFSFQSYLFFITYLIQESIQPLRLTKCVRCKKSNSRIVRYEHVEKGLICKKCLWPGEKIHLESFVKLLQDIGKKNIYSLLDQKYNSLDLVVLHNIIIDYYERELGFYLGPIFFLRNEVTLNVPINKIDLYK</sequence>
<dbReference type="Pfam" id="PF11967">
    <property type="entry name" value="RecO_N"/>
    <property type="match status" value="1"/>
</dbReference>
<dbReference type="InterPro" id="IPR003717">
    <property type="entry name" value="RecO"/>
</dbReference>
<dbReference type="PANTHER" id="PTHR33991:SF1">
    <property type="entry name" value="DNA REPAIR PROTEIN RECO"/>
    <property type="match status" value="1"/>
</dbReference>
<proteinExistence type="inferred from homology"/>
<evidence type="ECO:0000313" key="6">
    <source>
        <dbReference type="EMBL" id="AGR41411.1"/>
    </source>
</evidence>
<dbReference type="eggNOG" id="COG1381">
    <property type="taxonomic scope" value="Bacteria"/>
</dbReference>
<feature type="domain" description="DNA replication/recombination mediator RecO N-terminal" evidence="5">
    <location>
        <begin position="1"/>
        <end position="76"/>
    </location>
</feature>
<dbReference type="InterPro" id="IPR012340">
    <property type="entry name" value="NA-bd_OB-fold"/>
</dbReference>
<dbReference type="GO" id="GO:0043590">
    <property type="term" value="C:bacterial nucleoid"/>
    <property type="evidence" value="ECO:0007669"/>
    <property type="project" value="TreeGrafter"/>
</dbReference>
<keyword evidence="3 4" id="KW-0234">DNA repair</keyword>
<dbReference type="InterPro" id="IPR022572">
    <property type="entry name" value="DNA_rep/recomb_RecO_N"/>
</dbReference>
<evidence type="ECO:0000256" key="4">
    <source>
        <dbReference type="HAMAP-Rule" id="MF_00201"/>
    </source>
</evidence>
<dbReference type="HAMAP" id="MF_00201">
    <property type="entry name" value="RecO"/>
    <property type="match status" value="1"/>
</dbReference>
<comment type="similarity">
    <text evidence="4">Belongs to the RecO family.</text>
</comment>
<dbReference type="EMBL" id="CP005074">
    <property type="protein sequence ID" value="AGR41411.1"/>
    <property type="molecule type" value="Genomic_DNA"/>
</dbReference>
<dbReference type="KEGG" id="stai:STAIW_v1c08230"/>
<dbReference type="RefSeq" id="WP_020834550.1">
    <property type="nucleotide sequence ID" value="NC_021846.1"/>
</dbReference>
<dbReference type="AlphaFoldDB" id="S5LXT9"/>
<comment type="function">
    <text evidence="4">Involved in DNA repair and RecF pathway recombination.</text>
</comment>
<dbReference type="Proteomes" id="UP000014984">
    <property type="component" value="Chromosome"/>
</dbReference>
<dbReference type="GO" id="GO:0006302">
    <property type="term" value="P:double-strand break repair"/>
    <property type="evidence" value="ECO:0007669"/>
    <property type="project" value="TreeGrafter"/>
</dbReference>